<dbReference type="Gene3D" id="2.160.10.10">
    <property type="entry name" value="Hexapeptide repeat proteins"/>
    <property type="match status" value="1"/>
</dbReference>
<dbReference type="PANTHER" id="PTHR43300">
    <property type="entry name" value="ACETYLTRANSFERASE"/>
    <property type="match status" value="1"/>
</dbReference>
<protein>
    <recommendedName>
        <fullName evidence="4">PglD N-terminal domain-containing protein</fullName>
    </recommendedName>
</protein>
<evidence type="ECO:0000256" key="1">
    <source>
        <dbReference type="ARBA" id="ARBA00007274"/>
    </source>
</evidence>
<dbReference type="InterPro" id="IPR011004">
    <property type="entry name" value="Trimer_LpxA-like_sf"/>
</dbReference>
<dbReference type="Gene3D" id="3.40.50.20">
    <property type="match status" value="1"/>
</dbReference>
<organism evidence="5">
    <name type="scientific">Pseudomonas aeruginosa</name>
    <dbReference type="NCBI Taxonomy" id="287"/>
    <lineage>
        <taxon>Bacteria</taxon>
        <taxon>Pseudomonadati</taxon>
        <taxon>Pseudomonadota</taxon>
        <taxon>Gammaproteobacteria</taxon>
        <taxon>Pseudomonadales</taxon>
        <taxon>Pseudomonadaceae</taxon>
        <taxon>Pseudomonas</taxon>
    </lineage>
</organism>
<feature type="binding site" evidence="3">
    <location>
        <begin position="32"/>
        <end position="33"/>
    </location>
    <ligand>
        <name>substrate</name>
    </ligand>
</feature>
<reference evidence="5" key="1">
    <citation type="journal article" date="2002" name="J. Bacteriol.">
        <title>Genetic variation at the O-antigen biosynthetic locus in Pseudomonas aeruginosa.</title>
        <authorList>
            <person name="Raymond C.K."/>
            <person name="Sims E.H."/>
            <person name="Kas A."/>
            <person name="Spencer D.H."/>
            <person name="Kutyavin T.V."/>
            <person name="Ivey R.G."/>
            <person name="Zhou Y."/>
            <person name="Kaul R."/>
            <person name="Clendenning J.B."/>
            <person name="Olson M.V."/>
        </authorList>
    </citation>
    <scope>NUCLEOTIDE SEQUENCE</scope>
</reference>
<feature type="binding site" evidence="3">
    <location>
        <position position="68"/>
    </location>
    <ligand>
        <name>substrate</name>
    </ligand>
</feature>
<dbReference type="InterPro" id="IPR050179">
    <property type="entry name" value="Trans_hexapeptide_repeat"/>
</dbReference>
<dbReference type="PANTHER" id="PTHR43300:SF7">
    <property type="entry name" value="UDP-N-ACETYLBACILLOSAMINE N-ACETYLTRANSFERASE"/>
    <property type="match status" value="1"/>
</dbReference>
<dbReference type="InterPro" id="IPR020019">
    <property type="entry name" value="AcTrfase_PglD-like"/>
</dbReference>
<feature type="site" description="Increases basicity of active site His" evidence="2">
    <location>
        <position position="136"/>
    </location>
</feature>
<dbReference type="SUPFAM" id="SSF51161">
    <property type="entry name" value="Trimeric LpxA-like enzymes"/>
    <property type="match status" value="1"/>
</dbReference>
<comment type="similarity">
    <text evidence="1">Belongs to the transferase hexapeptide repeat family.</text>
</comment>
<dbReference type="EMBL" id="AF498414">
    <property type="protein sequence ID" value="AAM27773.1"/>
    <property type="molecule type" value="Genomic_DNA"/>
</dbReference>
<feature type="binding site" evidence="3">
    <location>
        <position position="144"/>
    </location>
    <ligand>
        <name>acetyl-CoA</name>
        <dbReference type="ChEBI" id="CHEBI:57288"/>
    </ligand>
</feature>
<accession>Q8KHK7</accession>
<feature type="active site" description="Proton acceptor" evidence="2">
    <location>
        <position position="135"/>
    </location>
</feature>
<dbReference type="RefSeq" id="WP_003116432.1">
    <property type="nucleotide sequence ID" value="NZ_AP014839.1"/>
</dbReference>
<dbReference type="PATRIC" id="fig|287.2003.peg.1711"/>
<evidence type="ECO:0000256" key="3">
    <source>
        <dbReference type="PIRSR" id="PIRSR620019-2"/>
    </source>
</evidence>
<dbReference type="EMBL" id="AF498407">
    <property type="protein sequence ID" value="AAM27651.1"/>
    <property type="molecule type" value="Genomic_DNA"/>
</dbReference>
<dbReference type="NCBIfam" id="TIGR03570">
    <property type="entry name" value="NeuD_NnaD"/>
    <property type="match status" value="1"/>
</dbReference>
<evidence type="ECO:0000313" key="5">
    <source>
        <dbReference type="EMBL" id="AAM27651.1"/>
    </source>
</evidence>
<name>Q8KHK7_PSEAI</name>
<proteinExistence type="inferred from homology"/>
<sequence>MRKLAILGAGGHGKVVADTAECCGWEEVFFFDDAWPGKSANGRWEIVGGFDDLMARLPEFGGVVVAIGNNVTRHAKLEALKVAGAGLIVLCHPQASISRYASLGLGTVVFAGVVVNVDARIGEGVILNTGCSIDHDCVLGAAVHVSPGARIAGGVEIAEKAWIGMGACIRQLTRIGAGSIVGAGAVVLEEVPESVTVVGVPAKILHMGQHL</sequence>
<dbReference type="AlphaFoldDB" id="Q8KHK7"/>
<dbReference type="InterPro" id="IPR041561">
    <property type="entry name" value="PglD_N"/>
</dbReference>
<dbReference type="CDD" id="cd03360">
    <property type="entry name" value="LbH_AT_putative"/>
    <property type="match status" value="1"/>
</dbReference>
<evidence type="ECO:0000259" key="4">
    <source>
        <dbReference type="Pfam" id="PF17836"/>
    </source>
</evidence>
<dbReference type="Pfam" id="PF17836">
    <property type="entry name" value="PglD_N"/>
    <property type="match status" value="1"/>
</dbReference>
<feature type="domain" description="PglD N-terminal" evidence="4">
    <location>
        <begin position="3"/>
        <end position="78"/>
    </location>
</feature>
<evidence type="ECO:0000256" key="2">
    <source>
        <dbReference type="PIRSR" id="PIRSR620019-1"/>
    </source>
</evidence>